<sequence length="71" mass="7141">MKFGGREQDGMPDSGVHTDDGPDTAAGHELRPLAGGVVLALDPDVGLVGLAGDLSRIGYPVWGVEATPGTA</sequence>
<evidence type="ECO:0000313" key="2">
    <source>
        <dbReference type="EMBL" id="MQY16833.1"/>
    </source>
</evidence>
<feature type="region of interest" description="Disordered" evidence="1">
    <location>
        <begin position="1"/>
        <end position="29"/>
    </location>
</feature>
<dbReference type="EMBL" id="WEGJ01000076">
    <property type="protein sequence ID" value="MQY16833.1"/>
    <property type="molecule type" value="Genomic_DNA"/>
</dbReference>
<dbReference type="RefSeq" id="WP_153457858.1">
    <property type="nucleotide sequence ID" value="NZ_WEGJ01000076.1"/>
</dbReference>
<name>A0A7K0CTZ4_9ACTN</name>
<reference evidence="2 3" key="1">
    <citation type="submission" date="2019-10" db="EMBL/GenBank/DDBJ databases">
        <title>Streptomyces smaragdinus sp. nov. and Streptomyces fabii sp. nov., isolated from the gut of fungus growing-termite Macrotermes natalensis.</title>
        <authorList>
            <person name="Schwitalla J."/>
            <person name="Benndorf R."/>
            <person name="Martin K."/>
            <person name="De Beer W."/>
            <person name="Kaster A.-K."/>
            <person name="Vollmers J."/>
            <person name="Poulsen M."/>
            <person name="Beemelmanns C."/>
        </authorList>
    </citation>
    <scope>NUCLEOTIDE SEQUENCE [LARGE SCALE GENOMIC DNA]</scope>
    <source>
        <strain evidence="2 3">RB5</strain>
    </source>
</reference>
<evidence type="ECO:0000256" key="1">
    <source>
        <dbReference type="SAM" id="MobiDB-lite"/>
    </source>
</evidence>
<gene>
    <name evidence="2" type="ORF">SRB5_70360</name>
</gene>
<feature type="compositionally biased region" description="Basic and acidic residues" evidence="1">
    <location>
        <begin position="16"/>
        <end position="29"/>
    </location>
</feature>
<comment type="caution">
    <text evidence="2">The sequence shown here is derived from an EMBL/GenBank/DDBJ whole genome shotgun (WGS) entry which is preliminary data.</text>
</comment>
<dbReference type="AlphaFoldDB" id="A0A7K0CTZ4"/>
<evidence type="ECO:0000313" key="3">
    <source>
        <dbReference type="Proteomes" id="UP000466345"/>
    </source>
</evidence>
<protein>
    <submittedName>
        <fullName evidence="2">Uncharacterized protein</fullName>
    </submittedName>
</protein>
<dbReference type="Proteomes" id="UP000466345">
    <property type="component" value="Unassembled WGS sequence"/>
</dbReference>
<keyword evidence="3" id="KW-1185">Reference proteome</keyword>
<accession>A0A7K0CTZ4</accession>
<organism evidence="2 3">
    <name type="scientific">Streptomyces smaragdinus</name>
    <dbReference type="NCBI Taxonomy" id="2585196"/>
    <lineage>
        <taxon>Bacteria</taxon>
        <taxon>Bacillati</taxon>
        <taxon>Actinomycetota</taxon>
        <taxon>Actinomycetes</taxon>
        <taxon>Kitasatosporales</taxon>
        <taxon>Streptomycetaceae</taxon>
        <taxon>Streptomyces</taxon>
    </lineage>
</organism>
<proteinExistence type="predicted"/>